<sequence>MADDHNKQDPDESTMPGRQDAGHDRSITERLRRSPDDADAKLDRGSDESMDASDPPSVTAPGHDEPAESSGYDEDAERGGAA</sequence>
<proteinExistence type="predicted"/>
<dbReference type="RefSeq" id="WP_167954789.1">
    <property type="nucleotide sequence ID" value="NZ_JAATJE010000002.1"/>
</dbReference>
<keyword evidence="3" id="KW-1185">Reference proteome</keyword>
<feature type="compositionally biased region" description="Basic and acidic residues" evidence="1">
    <location>
        <begin position="1"/>
        <end position="10"/>
    </location>
</feature>
<feature type="compositionally biased region" description="Basic and acidic residues" evidence="1">
    <location>
        <begin position="20"/>
        <end position="47"/>
    </location>
</feature>
<reference evidence="2 3" key="1">
    <citation type="submission" date="2020-03" db="EMBL/GenBank/DDBJ databases">
        <title>Genomic Encyclopedia of Type Strains, Phase IV (KMG-IV): sequencing the most valuable type-strain genomes for metagenomic binning, comparative biology and taxonomic classification.</title>
        <authorList>
            <person name="Goeker M."/>
        </authorList>
    </citation>
    <scope>NUCLEOTIDE SEQUENCE [LARGE SCALE GENOMIC DNA]</scope>
    <source>
        <strain evidence="2 3">DSM 27651</strain>
    </source>
</reference>
<gene>
    <name evidence="2" type="ORF">GGR88_002145</name>
</gene>
<dbReference type="EMBL" id="JAATJE010000002">
    <property type="protein sequence ID" value="NJC34631.1"/>
    <property type="molecule type" value="Genomic_DNA"/>
</dbReference>
<evidence type="ECO:0000313" key="3">
    <source>
        <dbReference type="Proteomes" id="UP000734218"/>
    </source>
</evidence>
<evidence type="ECO:0000313" key="2">
    <source>
        <dbReference type="EMBL" id="NJC34631.1"/>
    </source>
</evidence>
<dbReference type="Proteomes" id="UP000734218">
    <property type="component" value="Unassembled WGS sequence"/>
</dbReference>
<comment type="caution">
    <text evidence="2">The sequence shown here is derived from an EMBL/GenBank/DDBJ whole genome shotgun (WGS) entry which is preliminary data.</text>
</comment>
<organism evidence="2 3">
    <name type="scientific">Sphingomonas jejuensis</name>
    <dbReference type="NCBI Taxonomy" id="904715"/>
    <lineage>
        <taxon>Bacteria</taxon>
        <taxon>Pseudomonadati</taxon>
        <taxon>Pseudomonadota</taxon>
        <taxon>Alphaproteobacteria</taxon>
        <taxon>Sphingomonadales</taxon>
        <taxon>Sphingomonadaceae</taxon>
        <taxon>Sphingomonas</taxon>
    </lineage>
</organism>
<accession>A0ABX0XMN4</accession>
<name>A0ABX0XMN4_9SPHN</name>
<protein>
    <submittedName>
        <fullName evidence="2">Uncharacterized protein</fullName>
    </submittedName>
</protein>
<feature type="region of interest" description="Disordered" evidence="1">
    <location>
        <begin position="1"/>
        <end position="82"/>
    </location>
</feature>
<evidence type="ECO:0000256" key="1">
    <source>
        <dbReference type="SAM" id="MobiDB-lite"/>
    </source>
</evidence>